<dbReference type="Proteomes" id="UP000510647">
    <property type="component" value="Chromosome 3"/>
</dbReference>
<dbReference type="OrthoDB" id="5378975at2759"/>
<dbReference type="AlphaFoldDB" id="A0A7H9HRA2"/>
<protein>
    <submittedName>
        <fullName evidence="1">Uncharacterized protein</fullName>
    </submittedName>
</protein>
<dbReference type="EMBL" id="CP059269">
    <property type="protein sequence ID" value="QLQ79813.1"/>
    <property type="molecule type" value="Genomic_DNA"/>
</dbReference>
<proteinExistence type="predicted"/>
<sequence length="265" mass="30576">MVAEVVGVGSETVGVEEGFESDDFGSFSDASFKSDLEEDYESVTRYLDELLPDYGEFVGSDSESAELEQLLQDERPHVIYEQLVELRTALQPLSWDKSHLKANLWHILRIPADESVEKQSLRQDPLDDSLYKQLMLLLKDNNVNTTHLLRDQLRMNYISPLTPLSPLVEEEKEQERAIRSLLAKTVDAVDDLTEYHDALCNAIDGLIVELRQLNNRQMALMKDKDTFESVITNLTGHTQRLYRDEVALYNKRIKKKSRFKWLNKV</sequence>
<accession>A0A7H9HRA2</accession>
<evidence type="ECO:0000313" key="2">
    <source>
        <dbReference type="Proteomes" id="UP000510647"/>
    </source>
</evidence>
<keyword evidence="2" id="KW-1185">Reference proteome</keyword>
<evidence type="ECO:0000313" key="1">
    <source>
        <dbReference type="EMBL" id="QLQ79813.1"/>
    </source>
</evidence>
<organism evidence="1 2">
    <name type="scientific">Torulaspora globosa</name>
    <dbReference type="NCBI Taxonomy" id="48254"/>
    <lineage>
        <taxon>Eukaryota</taxon>
        <taxon>Fungi</taxon>
        <taxon>Dikarya</taxon>
        <taxon>Ascomycota</taxon>
        <taxon>Saccharomycotina</taxon>
        <taxon>Saccharomycetes</taxon>
        <taxon>Saccharomycetales</taxon>
        <taxon>Saccharomycetaceae</taxon>
        <taxon>Torulaspora</taxon>
    </lineage>
</organism>
<gene>
    <name evidence="1" type="ORF">HG537_0C04620</name>
</gene>
<reference evidence="1 2" key="1">
    <citation type="submission" date="2020-06" db="EMBL/GenBank/DDBJ databases">
        <title>The yeast mating-type switching endonuclease HO is a domesticated member of an unorthodox homing genetic element family.</title>
        <authorList>
            <person name="Coughlan A.Y."/>
            <person name="Lombardi L."/>
            <person name="Braun-Galleani S."/>
            <person name="Martos A.R."/>
            <person name="Galeote V."/>
            <person name="Bigey F."/>
            <person name="Dequin S."/>
            <person name="Byrne K.P."/>
            <person name="Wolfe K.H."/>
        </authorList>
    </citation>
    <scope>NUCLEOTIDE SEQUENCE [LARGE SCALE GENOMIC DNA]</scope>
    <source>
        <strain evidence="1 2">CBS2947</strain>
    </source>
</reference>
<name>A0A7H9HRA2_9SACH</name>